<evidence type="ECO:0000313" key="2">
    <source>
        <dbReference type="Proteomes" id="UP001218188"/>
    </source>
</evidence>
<dbReference type="AlphaFoldDB" id="A0AAD6SS50"/>
<evidence type="ECO:0000313" key="1">
    <source>
        <dbReference type="EMBL" id="KAJ7032417.1"/>
    </source>
</evidence>
<dbReference type="EMBL" id="JARJCM010000073">
    <property type="protein sequence ID" value="KAJ7032417.1"/>
    <property type="molecule type" value="Genomic_DNA"/>
</dbReference>
<name>A0AAD6SS50_9AGAR</name>
<dbReference type="Proteomes" id="UP001218188">
    <property type="component" value="Unassembled WGS sequence"/>
</dbReference>
<accession>A0AAD6SS50</accession>
<gene>
    <name evidence="1" type="ORF">C8F04DRAFT_1261956</name>
</gene>
<comment type="caution">
    <text evidence="1">The sequence shown here is derived from an EMBL/GenBank/DDBJ whole genome shotgun (WGS) entry which is preliminary data.</text>
</comment>
<keyword evidence="2" id="KW-1185">Reference proteome</keyword>
<protein>
    <submittedName>
        <fullName evidence="1">Uncharacterized protein</fullName>
    </submittedName>
</protein>
<sequence>MASSRPQQSTPLRPLVLHPGPIFGPEIDCPELSHEFVALCFEGLKLNPQYQHPLITTTSIRADVRAVSFQVDLLPPQSHVLALCSVAYASLCSFHPSVLGDGPRPESFFDLVFFSSSPELLACGVRRAPAFRALRTKALKAAWDLNIILEPSNENTASCYLLDLMEQSDFGSAGRPWSSAYISHIRALAPIWRASSPASAAAEWAGFLMGEALISARSKTPLLISPQDQLLLCGPESPSLADMLASLEKATPDPDLTLLLTSSRPYLMHVTSLARELYDTITGEYSRSQPLSEAAVRKFMSALYELHAVLSLLLDRVDMVITPPGINDLVVLDDSSIDALARAVAYGGSFGFSGVVLPFYRELQHRETSDASAQSERTRERQRHLRTQAHDLAVLGARELARGLRYLPKIHYCPVHWPTIRMFAEFCVEEAESGGQLSPEALGDLQTFADEMKLMGYSLDVASTPEAFALLQRLEGHINHAIISLFIPTDGEWMEGAAYDKEMGFN</sequence>
<reference evidence="1" key="1">
    <citation type="submission" date="2023-03" db="EMBL/GenBank/DDBJ databases">
        <title>Massive genome expansion in bonnet fungi (Mycena s.s.) driven by repeated elements and novel gene families across ecological guilds.</title>
        <authorList>
            <consortium name="Lawrence Berkeley National Laboratory"/>
            <person name="Harder C.B."/>
            <person name="Miyauchi S."/>
            <person name="Viragh M."/>
            <person name="Kuo A."/>
            <person name="Thoen E."/>
            <person name="Andreopoulos B."/>
            <person name="Lu D."/>
            <person name="Skrede I."/>
            <person name="Drula E."/>
            <person name="Henrissat B."/>
            <person name="Morin E."/>
            <person name="Kohler A."/>
            <person name="Barry K."/>
            <person name="LaButti K."/>
            <person name="Morin E."/>
            <person name="Salamov A."/>
            <person name="Lipzen A."/>
            <person name="Mereny Z."/>
            <person name="Hegedus B."/>
            <person name="Baldrian P."/>
            <person name="Stursova M."/>
            <person name="Weitz H."/>
            <person name="Taylor A."/>
            <person name="Grigoriev I.V."/>
            <person name="Nagy L.G."/>
            <person name="Martin F."/>
            <person name="Kauserud H."/>
        </authorList>
    </citation>
    <scope>NUCLEOTIDE SEQUENCE</scope>
    <source>
        <strain evidence="1">CBHHK200</strain>
    </source>
</reference>
<organism evidence="1 2">
    <name type="scientific">Mycena alexandri</name>
    <dbReference type="NCBI Taxonomy" id="1745969"/>
    <lineage>
        <taxon>Eukaryota</taxon>
        <taxon>Fungi</taxon>
        <taxon>Dikarya</taxon>
        <taxon>Basidiomycota</taxon>
        <taxon>Agaricomycotina</taxon>
        <taxon>Agaricomycetes</taxon>
        <taxon>Agaricomycetidae</taxon>
        <taxon>Agaricales</taxon>
        <taxon>Marasmiineae</taxon>
        <taxon>Mycenaceae</taxon>
        <taxon>Mycena</taxon>
    </lineage>
</organism>
<proteinExistence type="predicted"/>